<comment type="caution">
    <text evidence="8">The sequence shown here is derived from an EMBL/GenBank/DDBJ whole genome shotgun (WGS) entry which is preliminary data.</text>
</comment>
<dbReference type="GO" id="GO:0005886">
    <property type="term" value="C:plasma membrane"/>
    <property type="evidence" value="ECO:0007669"/>
    <property type="project" value="UniProtKB-SubCell"/>
</dbReference>
<dbReference type="GO" id="GO:0022857">
    <property type="term" value="F:transmembrane transporter activity"/>
    <property type="evidence" value="ECO:0007669"/>
    <property type="project" value="InterPro"/>
</dbReference>
<dbReference type="AlphaFoldDB" id="A0A7W8MUP4"/>
<dbReference type="PANTHER" id="PTHR23526:SF2">
    <property type="entry name" value="MAJOR FACILITATOR SUPERFAMILY (MFS) PROFILE DOMAIN-CONTAINING PROTEIN"/>
    <property type="match status" value="1"/>
</dbReference>
<feature type="transmembrane region" description="Helical" evidence="6">
    <location>
        <begin position="16"/>
        <end position="41"/>
    </location>
</feature>
<evidence type="ECO:0000256" key="3">
    <source>
        <dbReference type="ARBA" id="ARBA00022692"/>
    </source>
</evidence>
<evidence type="ECO:0000313" key="8">
    <source>
        <dbReference type="EMBL" id="MBB5324717.1"/>
    </source>
</evidence>
<evidence type="ECO:0000256" key="6">
    <source>
        <dbReference type="SAM" id="Phobius"/>
    </source>
</evidence>
<dbReference type="EMBL" id="JACHEP010000008">
    <property type="protein sequence ID" value="MBB5324717.1"/>
    <property type="molecule type" value="Genomic_DNA"/>
</dbReference>
<evidence type="ECO:0000259" key="7">
    <source>
        <dbReference type="PROSITE" id="PS50850"/>
    </source>
</evidence>
<feature type="transmembrane region" description="Helical" evidence="6">
    <location>
        <begin position="283"/>
        <end position="302"/>
    </location>
</feature>
<dbReference type="PROSITE" id="PS50850">
    <property type="entry name" value="MFS"/>
    <property type="match status" value="1"/>
</dbReference>
<dbReference type="Gene3D" id="1.20.1250.20">
    <property type="entry name" value="MFS general substrate transporter like domains"/>
    <property type="match status" value="1"/>
</dbReference>
<evidence type="ECO:0000256" key="4">
    <source>
        <dbReference type="ARBA" id="ARBA00022989"/>
    </source>
</evidence>
<feature type="transmembrane region" description="Helical" evidence="6">
    <location>
        <begin position="140"/>
        <end position="164"/>
    </location>
</feature>
<comment type="subcellular location">
    <subcellularLocation>
        <location evidence="1">Cell membrane</location>
        <topology evidence="1">Multi-pass membrane protein</topology>
    </subcellularLocation>
</comment>
<dbReference type="InterPro" id="IPR020846">
    <property type="entry name" value="MFS_dom"/>
</dbReference>
<reference evidence="8 9" key="1">
    <citation type="submission" date="2020-08" db="EMBL/GenBank/DDBJ databases">
        <title>Genomic Encyclopedia of Type Strains, Phase IV (KMG-IV): sequencing the most valuable type-strain genomes for metagenomic binning, comparative biology and taxonomic classification.</title>
        <authorList>
            <person name="Goeker M."/>
        </authorList>
    </citation>
    <scope>NUCLEOTIDE SEQUENCE [LARGE SCALE GENOMIC DNA]</scope>
    <source>
        <strain evidence="8 9">DSM 16325</strain>
    </source>
</reference>
<feature type="transmembrane region" description="Helical" evidence="6">
    <location>
        <begin position="229"/>
        <end position="246"/>
    </location>
</feature>
<dbReference type="InterPro" id="IPR036259">
    <property type="entry name" value="MFS_trans_sf"/>
</dbReference>
<gene>
    <name evidence="8" type="ORF">HNQ34_001815</name>
</gene>
<protein>
    <submittedName>
        <fullName evidence="8">YQGE family putative transporter</fullName>
    </submittedName>
</protein>
<evidence type="ECO:0000256" key="1">
    <source>
        <dbReference type="ARBA" id="ARBA00004651"/>
    </source>
</evidence>
<evidence type="ECO:0000256" key="5">
    <source>
        <dbReference type="ARBA" id="ARBA00023136"/>
    </source>
</evidence>
<keyword evidence="2" id="KW-0813">Transport</keyword>
<accession>A0A7W8MUP4</accession>
<keyword evidence="5 6" id="KW-0472">Membrane</keyword>
<organism evidence="8 9">
    <name type="scientific">Anoxybacteroides tepidamans</name>
    <dbReference type="NCBI Taxonomy" id="265948"/>
    <lineage>
        <taxon>Bacteria</taxon>
        <taxon>Bacillati</taxon>
        <taxon>Bacillota</taxon>
        <taxon>Bacilli</taxon>
        <taxon>Bacillales</taxon>
        <taxon>Anoxybacillaceae</taxon>
        <taxon>Anoxybacteroides</taxon>
    </lineage>
</organism>
<dbReference type="RefSeq" id="WP_183253691.1">
    <property type="nucleotide sequence ID" value="NZ_JACHEP010000008.1"/>
</dbReference>
<feature type="transmembrane region" description="Helical" evidence="6">
    <location>
        <begin position="170"/>
        <end position="194"/>
    </location>
</feature>
<keyword evidence="9" id="KW-1185">Reference proteome</keyword>
<dbReference type="SUPFAM" id="SSF103473">
    <property type="entry name" value="MFS general substrate transporter"/>
    <property type="match status" value="1"/>
</dbReference>
<feature type="transmembrane region" description="Helical" evidence="6">
    <location>
        <begin position="378"/>
        <end position="396"/>
    </location>
</feature>
<sequence length="418" mass="46742">MTIFKKLAGHDVNRELIILLCIGGFYALSISLSNTFVNVYLWKQSGEFGDLGLYNLAIVTMQPLTFILAGRLAKQVDRIIVLRLGVSFLAIFFLSVLMVGNRAHDYLLLLGALLGIGYGFYWLAFNVLTFEITEPDTRDFFNGFLGILTSAAGMIGPIVAGYIISSLTKWKGYTIIFSISLGLFLMAVVLSFFLTRRPAKGTYGLMRVIEERANNKNWRLITNAHFFQGLREGIFVFVISIFVYMATGSEWALGKFGFVNSFTSFIAYYLVSRFIQPAYRKKAILCGGLLLYAALFLIVFDLSYPRLLLYAVTIAIAYPLLLVPYSSLTFDVIGKSWEAAEKRVEYIVVRELFLNGGRIASILLFLVAIALFEEKTAIPALMLVLGAGHSLIYVFIRRIEADSARLYPLLSNEEGSLS</sequence>
<evidence type="ECO:0000313" key="9">
    <source>
        <dbReference type="Proteomes" id="UP000520011"/>
    </source>
</evidence>
<dbReference type="InterPro" id="IPR052528">
    <property type="entry name" value="Sugar_transport-like"/>
</dbReference>
<feature type="transmembrane region" description="Helical" evidence="6">
    <location>
        <begin position="106"/>
        <end position="128"/>
    </location>
</feature>
<name>A0A7W8MUP4_9BACL</name>
<evidence type="ECO:0000256" key="2">
    <source>
        <dbReference type="ARBA" id="ARBA00022448"/>
    </source>
</evidence>
<feature type="transmembrane region" description="Helical" evidence="6">
    <location>
        <begin position="80"/>
        <end position="100"/>
    </location>
</feature>
<feature type="transmembrane region" description="Helical" evidence="6">
    <location>
        <begin position="308"/>
        <end position="332"/>
    </location>
</feature>
<feature type="domain" description="Major facilitator superfamily (MFS) profile" evidence="7">
    <location>
        <begin position="1"/>
        <end position="418"/>
    </location>
</feature>
<feature type="transmembrane region" description="Helical" evidence="6">
    <location>
        <begin position="252"/>
        <end position="271"/>
    </location>
</feature>
<dbReference type="InterPro" id="IPR011701">
    <property type="entry name" value="MFS"/>
</dbReference>
<feature type="transmembrane region" description="Helical" evidence="6">
    <location>
        <begin position="53"/>
        <end position="73"/>
    </location>
</feature>
<dbReference type="Proteomes" id="UP000520011">
    <property type="component" value="Unassembled WGS sequence"/>
</dbReference>
<proteinExistence type="predicted"/>
<keyword evidence="4 6" id="KW-1133">Transmembrane helix</keyword>
<dbReference type="PANTHER" id="PTHR23526">
    <property type="entry name" value="INTEGRAL MEMBRANE TRANSPORT PROTEIN-RELATED"/>
    <property type="match status" value="1"/>
</dbReference>
<keyword evidence="3 6" id="KW-0812">Transmembrane</keyword>
<dbReference type="Pfam" id="PF07690">
    <property type="entry name" value="MFS_1"/>
    <property type="match status" value="1"/>
</dbReference>
<feature type="transmembrane region" description="Helical" evidence="6">
    <location>
        <begin position="352"/>
        <end position="372"/>
    </location>
</feature>